<protein>
    <submittedName>
        <fullName evidence="5">GntR family transcriptional regulator</fullName>
    </submittedName>
</protein>
<dbReference type="EMBL" id="DXCQ01000038">
    <property type="protein sequence ID" value="HIY96981.1"/>
    <property type="molecule type" value="Genomic_DNA"/>
</dbReference>
<dbReference type="SMART" id="SM00345">
    <property type="entry name" value="HTH_GNTR"/>
    <property type="match status" value="1"/>
</dbReference>
<sequence length="119" mass="12961">MLIRLNGKKSIYEQIVEEYGRYIRAGAFRAGEKLPSCRALAAQLGINPNTVERAYSELEREGLIHTIPKKGAFVCDAAADALAEEARRQITALKAAGLSHAELMALAAQIYQKEGGNDD</sequence>
<gene>
    <name evidence="5" type="ORF">H9729_04770</name>
</gene>
<evidence type="ECO:0000313" key="6">
    <source>
        <dbReference type="Proteomes" id="UP000886750"/>
    </source>
</evidence>
<dbReference type="Gene3D" id="1.10.10.10">
    <property type="entry name" value="Winged helix-like DNA-binding domain superfamily/Winged helix DNA-binding domain"/>
    <property type="match status" value="1"/>
</dbReference>
<dbReference type="GO" id="GO:0003677">
    <property type="term" value="F:DNA binding"/>
    <property type="evidence" value="ECO:0007669"/>
    <property type="project" value="UniProtKB-KW"/>
</dbReference>
<dbReference type="Pfam" id="PF00392">
    <property type="entry name" value="GntR"/>
    <property type="match status" value="1"/>
</dbReference>
<dbReference type="PRINTS" id="PR00035">
    <property type="entry name" value="HTHGNTR"/>
</dbReference>
<dbReference type="InterPro" id="IPR036390">
    <property type="entry name" value="WH_DNA-bd_sf"/>
</dbReference>
<organism evidence="5 6">
    <name type="scientific">Candidatus Borkfalkia excrementigallinarum</name>
    <dbReference type="NCBI Taxonomy" id="2838506"/>
    <lineage>
        <taxon>Bacteria</taxon>
        <taxon>Bacillati</taxon>
        <taxon>Bacillota</taxon>
        <taxon>Clostridia</taxon>
        <taxon>Christensenellales</taxon>
        <taxon>Christensenellaceae</taxon>
        <taxon>Candidatus Borkfalkia</taxon>
    </lineage>
</organism>
<dbReference type="AlphaFoldDB" id="A0A9D1ZV20"/>
<evidence type="ECO:0000313" key="5">
    <source>
        <dbReference type="EMBL" id="HIY96981.1"/>
    </source>
</evidence>
<comment type="caution">
    <text evidence="5">The sequence shown here is derived from an EMBL/GenBank/DDBJ whole genome shotgun (WGS) entry which is preliminary data.</text>
</comment>
<dbReference type="PANTHER" id="PTHR38445:SF9">
    <property type="entry name" value="HTH-TYPE TRANSCRIPTIONAL REPRESSOR YTRA"/>
    <property type="match status" value="1"/>
</dbReference>
<dbReference type="InterPro" id="IPR000524">
    <property type="entry name" value="Tscrpt_reg_HTH_GntR"/>
</dbReference>
<proteinExistence type="predicted"/>
<feature type="domain" description="HTH gntR-type" evidence="4">
    <location>
        <begin position="9"/>
        <end position="77"/>
    </location>
</feature>
<dbReference type="PANTHER" id="PTHR38445">
    <property type="entry name" value="HTH-TYPE TRANSCRIPTIONAL REPRESSOR YTRA"/>
    <property type="match status" value="1"/>
</dbReference>
<evidence type="ECO:0000256" key="3">
    <source>
        <dbReference type="ARBA" id="ARBA00023163"/>
    </source>
</evidence>
<dbReference type="SUPFAM" id="SSF46785">
    <property type="entry name" value="Winged helix' DNA-binding domain"/>
    <property type="match status" value="1"/>
</dbReference>
<dbReference type="CDD" id="cd07377">
    <property type="entry name" value="WHTH_GntR"/>
    <property type="match status" value="1"/>
</dbReference>
<evidence type="ECO:0000259" key="4">
    <source>
        <dbReference type="PROSITE" id="PS50949"/>
    </source>
</evidence>
<name>A0A9D1ZV20_9FIRM</name>
<dbReference type="PROSITE" id="PS50949">
    <property type="entry name" value="HTH_GNTR"/>
    <property type="match status" value="1"/>
</dbReference>
<keyword evidence="3" id="KW-0804">Transcription</keyword>
<evidence type="ECO:0000256" key="2">
    <source>
        <dbReference type="ARBA" id="ARBA00023125"/>
    </source>
</evidence>
<dbReference type="Proteomes" id="UP000886750">
    <property type="component" value="Unassembled WGS sequence"/>
</dbReference>
<dbReference type="GO" id="GO:0003700">
    <property type="term" value="F:DNA-binding transcription factor activity"/>
    <property type="evidence" value="ECO:0007669"/>
    <property type="project" value="InterPro"/>
</dbReference>
<reference evidence="5" key="2">
    <citation type="submission" date="2021-04" db="EMBL/GenBank/DDBJ databases">
        <authorList>
            <person name="Gilroy R."/>
        </authorList>
    </citation>
    <scope>NUCLEOTIDE SEQUENCE</scope>
    <source>
        <strain evidence="5">1345</strain>
    </source>
</reference>
<reference evidence="5" key="1">
    <citation type="journal article" date="2021" name="PeerJ">
        <title>Extensive microbial diversity within the chicken gut microbiome revealed by metagenomics and culture.</title>
        <authorList>
            <person name="Gilroy R."/>
            <person name="Ravi A."/>
            <person name="Getino M."/>
            <person name="Pursley I."/>
            <person name="Horton D.L."/>
            <person name="Alikhan N.F."/>
            <person name="Baker D."/>
            <person name="Gharbi K."/>
            <person name="Hall N."/>
            <person name="Watson M."/>
            <person name="Adriaenssens E.M."/>
            <person name="Foster-Nyarko E."/>
            <person name="Jarju S."/>
            <person name="Secka A."/>
            <person name="Antonio M."/>
            <person name="Oren A."/>
            <person name="Chaudhuri R.R."/>
            <person name="La Ragione R."/>
            <person name="Hildebrand F."/>
            <person name="Pallen M.J."/>
        </authorList>
    </citation>
    <scope>NUCLEOTIDE SEQUENCE</scope>
    <source>
        <strain evidence="5">1345</strain>
    </source>
</reference>
<keyword evidence="2" id="KW-0238">DNA-binding</keyword>
<evidence type="ECO:0000256" key="1">
    <source>
        <dbReference type="ARBA" id="ARBA00023015"/>
    </source>
</evidence>
<dbReference type="InterPro" id="IPR036388">
    <property type="entry name" value="WH-like_DNA-bd_sf"/>
</dbReference>
<keyword evidence="1" id="KW-0805">Transcription regulation</keyword>
<accession>A0A9D1ZV20</accession>